<keyword evidence="7 10" id="KW-0862">Zinc</keyword>
<dbReference type="PROSITE" id="PS50936">
    <property type="entry name" value="ENGC_GTPASE"/>
    <property type="match status" value="1"/>
</dbReference>
<comment type="caution">
    <text evidence="13">The sequence shown here is derived from an EMBL/GenBank/DDBJ whole genome shotgun (WGS) entry which is preliminary data.</text>
</comment>
<dbReference type="GO" id="GO:0003924">
    <property type="term" value="F:GTPase activity"/>
    <property type="evidence" value="ECO:0007669"/>
    <property type="project" value="UniProtKB-UniRule"/>
</dbReference>
<dbReference type="InterPro" id="IPR030378">
    <property type="entry name" value="G_CP_dom"/>
</dbReference>
<gene>
    <name evidence="10" type="primary">rsgA</name>
    <name evidence="13" type="ORF">B5V00_01695</name>
</gene>
<organism evidence="13 14">
    <name type="scientific">Geothermobacter hydrogeniphilus</name>
    <dbReference type="NCBI Taxonomy" id="1969733"/>
    <lineage>
        <taxon>Bacteria</taxon>
        <taxon>Pseudomonadati</taxon>
        <taxon>Thermodesulfobacteriota</taxon>
        <taxon>Desulfuromonadia</taxon>
        <taxon>Desulfuromonadales</taxon>
        <taxon>Geothermobacteraceae</taxon>
        <taxon>Geothermobacter</taxon>
    </lineage>
</organism>
<evidence type="ECO:0000256" key="4">
    <source>
        <dbReference type="ARBA" id="ARBA00022730"/>
    </source>
</evidence>
<keyword evidence="1 10" id="KW-0963">Cytoplasm</keyword>
<evidence type="ECO:0000256" key="2">
    <source>
        <dbReference type="ARBA" id="ARBA00022517"/>
    </source>
</evidence>
<dbReference type="InterPro" id="IPR027417">
    <property type="entry name" value="P-loop_NTPase"/>
</dbReference>
<evidence type="ECO:0000256" key="1">
    <source>
        <dbReference type="ARBA" id="ARBA00022490"/>
    </source>
</evidence>
<keyword evidence="2 10" id="KW-0690">Ribosome biogenesis</keyword>
<feature type="domain" description="EngC GTPase" evidence="11">
    <location>
        <begin position="99"/>
        <end position="244"/>
    </location>
</feature>
<feature type="binding site" evidence="10">
    <location>
        <position position="274"/>
    </location>
    <ligand>
        <name>Zn(2+)</name>
        <dbReference type="ChEBI" id="CHEBI:29105"/>
    </ligand>
</feature>
<dbReference type="OrthoDB" id="9809485at2"/>
<dbReference type="HAMAP" id="MF_01820">
    <property type="entry name" value="GTPase_RsgA"/>
    <property type="match status" value="1"/>
</dbReference>
<keyword evidence="14" id="KW-1185">Reference proteome</keyword>
<name>A0A1X0YEZ3_9BACT</name>
<dbReference type="STRING" id="1969733.B5V00_01695"/>
<comment type="function">
    <text evidence="10">One of several proteins that assist in the late maturation steps of the functional core of the 30S ribosomal subunit. Helps release RbfA from mature subunits. May play a role in the assembly of ribosomal proteins into the subunit. Circularly permuted GTPase that catalyzes slow GTP hydrolysis, GTPase activity is stimulated by the 30S ribosomal subunit.</text>
</comment>
<dbReference type="EMBL" id="NAAD01000001">
    <property type="protein sequence ID" value="ORJ63653.1"/>
    <property type="molecule type" value="Genomic_DNA"/>
</dbReference>
<dbReference type="Proteomes" id="UP000193136">
    <property type="component" value="Unassembled WGS sequence"/>
</dbReference>
<dbReference type="GO" id="GO:0019843">
    <property type="term" value="F:rRNA binding"/>
    <property type="evidence" value="ECO:0007669"/>
    <property type="project" value="UniProtKB-KW"/>
</dbReference>
<dbReference type="PROSITE" id="PS51721">
    <property type="entry name" value="G_CP"/>
    <property type="match status" value="1"/>
</dbReference>
<accession>A0A1X0YEZ3</accession>
<dbReference type="PANTHER" id="PTHR32120">
    <property type="entry name" value="SMALL RIBOSOMAL SUBUNIT BIOGENESIS GTPASE RSGA"/>
    <property type="match status" value="1"/>
</dbReference>
<dbReference type="EC" id="3.6.1.-" evidence="10"/>
<feature type="binding site" evidence="10">
    <location>
        <position position="282"/>
    </location>
    <ligand>
        <name>Zn(2+)</name>
        <dbReference type="ChEBI" id="CHEBI:29105"/>
    </ligand>
</feature>
<dbReference type="AlphaFoldDB" id="A0A1X0YEZ3"/>
<dbReference type="GO" id="GO:0005525">
    <property type="term" value="F:GTP binding"/>
    <property type="evidence" value="ECO:0007669"/>
    <property type="project" value="UniProtKB-UniRule"/>
</dbReference>
<dbReference type="Gene3D" id="3.40.50.300">
    <property type="entry name" value="P-loop containing nucleotide triphosphate hydrolases"/>
    <property type="match status" value="1"/>
</dbReference>
<evidence type="ECO:0000256" key="8">
    <source>
        <dbReference type="ARBA" id="ARBA00022884"/>
    </source>
</evidence>
<comment type="cofactor">
    <cofactor evidence="10">
        <name>Zn(2+)</name>
        <dbReference type="ChEBI" id="CHEBI:29105"/>
    </cofactor>
    <text evidence="10">Binds 1 zinc ion per subunit.</text>
</comment>
<dbReference type="GO" id="GO:0005737">
    <property type="term" value="C:cytoplasm"/>
    <property type="evidence" value="ECO:0007669"/>
    <property type="project" value="UniProtKB-SubCell"/>
</dbReference>
<keyword evidence="5 10" id="KW-0547">Nucleotide-binding</keyword>
<dbReference type="NCBIfam" id="TIGR00157">
    <property type="entry name" value="ribosome small subunit-dependent GTPase A"/>
    <property type="match status" value="1"/>
</dbReference>
<sequence>MRRHDRKGLLPGRVIATTRDFCTLLTGEDEPVAARIPGRLHHLKRRVGGLLPVVGDWVVFKPAGASRSAVVEEVLPRQTCLSRQAPGRRGRLVEQVIAANVDTVFVITGLDQDFNPRRIERYLALVTGSGARAVVLLNKADLCSDPEPYRLQVESFGCPVVILSAEQGTGLDALSPFMTTGDTIAMLGSSGVGKSTLINRLLGEERQQVATVSESDGKGRHTTTHRELLRLPGGVLLMDNPGMRELQLWKETASLEEAFEDIFVLARDCRFSDCRHLEEPDCSVKQAVADGRLAEERFQSFLKLQQELVRHGGH</sequence>
<evidence type="ECO:0000256" key="7">
    <source>
        <dbReference type="ARBA" id="ARBA00022833"/>
    </source>
</evidence>
<dbReference type="InterPro" id="IPR004881">
    <property type="entry name" value="Ribosome_biogen_GTPase_RsgA"/>
</dbReference>
<feature type="binding site" evidence="10">
    <location>
        <position position="276"/>
    </location>
    <ligand>
        <name>Zn(2+)</name>
        <dbReference type="ChEBI" id="CHEBI:29105"/>
    </ligand>
</feature>
<evidence type="ECO:0000313" key="13">
    <source>
        <dbReference type="EMBL" id="ORJ63653.1"/>
    </source>
</evidence>
<feature type="binding site" evidence="10">
    <location>
        <begin position="188"/>
        <end position="196"/>
    </location>
    <ligand>
        <name>GTP</name>
        <dbReference type="ChEBI" id="CHEBI:37565"/>
    </ligand>
</feature>
<proteinExistence type="inferred from homology"/>
<evidence type="ECO:0000256" key="5">
    <source>
        <dbReference type="ARBA" id="ARBA00022741"/>
    </source>
</evidence>
<evidence type="ECO:0000259" key="12">
    <source>
        <dbReference type="PROSITE" id="PS51721"/>
    </source>
</evidence>
<evidence type="ECO:0000313" key="14">
    <source>
        <dbReference type="Proteomes" id="UP000193136"/>
    </source>
</evidence>
<keyword evidence="3 10" id="KW-0479">Metal-binding</keyword>
<protein>
    <recommendedName>
        <fullName evidence="10">Small ribosomal subunit biogenesis GTPase RsgA</fullName>
        <ecNumber evidence="10">3.6.1.-</ecNumber>
    </recommendedName>
</protein>
<keyword evidence="8 10" id="KW-0694">RNA-binding</keyword>
<dbReference type="InterPro" id="IPR010914">
    <property type="entry name" value="RsgA_GTPase_dom"/>
</dbReference>
<evidence type="ECO:0000259" key="11">
    <source>
        <dbReference type="PROSITE" id="PS50936"/>
    </source>
</evidence>
<reference evidence="13 14" key="1">
    <citation type="submission" date="2017-03" db="EMBL/GenBank/DDBJ databases">
        <title>Genome sequence of Geothermobacter sp. EPR-M, Deep-Sea Iron Reducer.</title>
        <authorList>
            <person name="Tully B."/>
            <person name="Savalia P."/>
            <person name="Abuyen K."/>
            <person name="Baughan C."/>
            <person name="Romero E."/>
            <person name="Ronkowski C."/>
            <person name="Torres B."/>
            <person name="Tremblay J."/>
            <person name="Trujillo A."/>
            <person name="Tyler M."/>
            <person name="Perez-Rodriguez I."/>
            <person name="Amend J."/>
        </authorList>
    </citation>
    <scope>NUCLEOTIDE SEQUENCE [LARGE SCALE GENOMIC DNA]</scope>
    <source>
        <strain evidence="13 14">EPR-M</strain>
    </source>
</reference>
<dbReference type="Gene3D" id="1.10.40.50">
    <property type="entry name" value="Probable gtpase engc, domain 3"/>
    <property type="match status" value="1"/>
</dbReference>
<dbReference type="PANTHER" id="PTHR32120:SF10">
    <property type="entry name" value="SMALL RIBOSOMAL SUBUNIT BIOGENESIS GTPASE RSGA"/>
    <property type="match status" value="1"/>
</dbReference>
<feature type="domain" description="CP-type G" evidence="12">
    <location>
        <begin position="90"/>
        <end position="246"/>
    </location>
</feature>
<evidence type="ECO:0000256" key="9">
    <source>
        <dbReference type="ARBA" id="ARBA00023134"/>
    </source>
</evidence>
<comment type="subcellular location">
    <subcellularLocation>
        <location evidence="10">Cytoplasm</location>
    </subcellularLocation>
</comment>
<dbReference type="CDD" id="cd01854">
    <property type="entry name" value="YjeQ_EngC"/>
    <property type="match status" value="1"/>
</dbReference>
<comment type="similarity">
    <text evidence="10">Belongs to the TRAFAC class YlqF/YawG GTPase family. RsgA subfamily.</text>
</comment>
<dbReference type="GO" id="GO:0046872">
    <property type="term" value="F:metal ion binding"/>
    <property type="evidence" value="ECO:0007669"/>
    <property type="project" value="UniProtKB-KW"/>
</dbReference>
<dbReference type="Pfam" id="PF03193">
    <property type="entry name" value="RsgA_GTPase"/>
    <property type="match status" value="1"/>
</dbReference>
<evidence type="ECO:0000256" key="6">
    <source>
        <dbReference type="ARBA" id="ARBA00022801"/>
    </source>
</evidence>
<evidence type="ECO:0000256" key="10">
    <source>
        <dbReference type="HAMAP-Rule" id="MF_01820"/>
    </source>
</evidence>
<keyword evidence="9 10" id="KW-0342">GTP-binding</keyword>
<keyword evidence="6 10" id="KW-0378">Hydrolase</keyword>
<keyword evidence="4 10" id="KW-0699">rRNA-binding</keyword>
<feature type="binding site" evidence="10">
    <location>
        <begin position="138"/>
        <end position="141"/>
    </location>
    <ligand>
        <name>GTP</name>
        <dbReference type="ChEBI" id="CHEBI:37565"/>
    </ligand>
</feature>
<dbReference type="SUPFAM" id="SSF52540">
    <property type="entry name" value="P-loop containing nucleoside triphosphate hydrolases"/>
    <property type="match status" value="1"/>
</dbReference>
<evidence type="ECO:0000256" key="3">
    <source>
        <dbReference type="ARBA" id="ARBA00022723"/>
    </source>
</evidence>
<dbReference type="GO" id="GO:0042274">
    <property type="term" value="P:ribosomal small subunit biogenesis"/>
    <property type="evidence" value="ECO:0007669"/>
    <property type="project" value="UniProtKB-UniRule"/>
</dbReference>
<comment type="subunit">
    <text evidence="10">Monomer. Associates with 30S ribosomal subunit, binds 16S rRNA.</text>
</comment>
<feature type="binding site" evidence="10">
    <location>
        <position position="269"/>
    </location>
    <ligand>
        <name>Zn(2+)</name>
        <dbReference type="ChEBI" id="CHEBI:29105"/>
    </ligand>
</feature>